<proteinExistence type="predicted"/>
<gene>
    <name evidence="8" type="ORF">FQN60_009609</name>
</gene>
<dbReference type="Gene3D" id="1.10.287.1490">
    <property type="match status" value="1"/>
</dbReference>
<evidence type="ECO:0000313" key="8">
    <source>
        <dbReference type="EMBL" id="KAA8593493.1"/>
    </source>
</evidence>
<dbReference type="AlphaFoldDB" id="A0A5J5DJM7"/>
<evidence type="ECO:0000256" key="5">
    <source>
        <dbReference type="SAM" id="Coils"/>
    </source>
</evidence>
<dbReference type="GO" id="GO:0031297">
    <property type="term" value="P:replication fork processing"/>
    <property type="evidence" value="ECO:0007669"/>
    <property type="project" value="TreeGrafter"/>
</dbReference>
<dbReference type="PANTHER" id="PTHR46569">
    <property type="entry name" value="E3 UBIQUITIN-PROTEIN LIGASE TRAIP"/>
    <property type="match status" value="1"/>
</dbReference>
<keyword evidence="2 4" id="KW-0863">Zinc-finger</keyword>
<evidence type="ECO:0000256" key="6">
    <source>
        <dbReference type="SAM" id="MobiDB-lite"/>
    </source>
</evidence>
<feature type="compositionally biased region" description="Basic and acidic residues" evidence="6">
    <location>
        <begin position="484"/>
        <end position="499"/>
    </location>
</feature>
<organism evidence="8 9">
    <name type="scientific">Etheostoma spectabile</name>
    <name type="common">orangethroat darter</name>
    <dbReference type="NCBI Taxonomy" id="54343"/>
    <lineage>
        <taxon>Eukaryota</taxon>
        <taxon>Metazoa</taxon>
        <taxon>Chordata</taxon>
        <taxon>Craniata</taxon>
        <taxon>Vertebrata</taxon>
        <taxon>Euteleostomi</taxon>
        <taxon>Actinopterygii</taxon>
        <taxon>Neopterygii</taxon>
        <taxon>Teleostei</taxon>
        <taxon>Neoteleostei</taxon>
        <taxon>Acanthomorphata</taxon>
        <taxon>Eupercaria</taxon>
        <taxon>Perciformes</taxon>
        <taxon>Percoidei</taxon>
        <taxon>Percidae</taxon>
        <taxon>Etheostomatinae</taxon>
        <taxon>Etheostoma</taxon>
    </lineage>
</organism>
<dbReference type="SUPFAM" id="SSF46579">
    <property type="entry name" value="Prefoldin"/>
    <property type="match status" value="1"/>
</dbReference>
<dbReference type="InterPro" id="IPR052639">
    <property type="entry name" value="TRAIP_ubiq-protein_ligase"/>
</dbReference>
<name>A0A5J5DJM7_9PERO</name>
<evidence type="ECO:0000259" key="7">
    <source>
        <dbReference type="PROSITE" id="PS50089"/>
    </source>
</evidence>
<keyword evidence="9" id="KW-1185">Reference proteome</keyword>
<evidence type="ECO:0000256" key="3">
    <source>
        <dbReference type="ARBA" id="ARBA00022833"/>
    </source>
</evidence>
<sequence>MDGTDDVLLGLNEGYKGHHNPRGAGQSLLRAVAGVDWLPSLAQHKHHLELFCTLSWFVQFGLPPNLFLSLSSQILERLCMNKHSTLLTGTCVNVSVTVYNLQKKVLKMEKTHLVQFPPPDLVWGCPPSLCEGGPREPEYHPPMTQSPCGHPCDSKMPIRAYCTICSDFFDHSRDVAAIYCGHTFHYECTRHIISKLFFDIGGEEESTADPECLQNELDRMKALLSSKERDWRDKQKVVESLKDTVDKQRRDLDSVRKEIVEKEMLCSALRKQMTYLETQQNETQAAKEEARRLRTKMKTFESLDMLLQGQRAEVESMITDMGVSQAAVEQLSIYCISLKKEYDNLKGSLKSSNDMCEKLKREVLTSNNKLHKATMEVNQTKEDMKSLQNDLANADKEISSLKRKVEFLQRTLSTPTRTNEALSRLVFESPAPIDLKQPRLHPPADSKDIDLNMTYDVPTPEDVAKKPTRFQSKKMRLDPAALSKHSEKSSSLSKARDEDGSMDPFLRNSLLFRKKTFGSMLDPQRKPGASPLSEIRPLMKAKRKKVTRPQPKIATCLTLDGFLE</sequence>
<dbReference type="EMBL" id="VOFY01000004">
    <property type="protein sequence ID" value="KAA8593493.1"/>
    <property type="molecule type" value="Genomic_DNA"/>
</dbReference>
<evidence type="ECO:0000256" key="1">
    <source>
        <dbReference type="ARBA" id="ARBA00022723"/>
    </source>
</evidence>
<protein>
    <recommendedName>
        <fullName evidence="7">RING-type domain-containing protein</fullName>
    </recommendedName>
</protein>
<reference evidence="8 9" key="1">
    <citation type="submission" date="2019-08" db="EMBL/GenBank/DDBJ databases">
        <title>A chromosome-level genome assembly, high-density linkage maps, and genome scans reveal the genomic architecture of hybrid incompatibilities underlying speciation via character displacement in darters (Percidae: Etheostominae).</title>
        <authorList>
            <person name="Moran R.L."/>
            <person name="Catchen J.M."/>
            <person name="Fuller R.C."/>
        </authorList>
    </citation>
    <scope>NUCLEOTIDE SEQUENCE [LARGE SCALE GENOMIC DNA]</scope>
    <source>
        <strain evidence="8">EspeVRDwgs_2016</strain>
        <tissue evidence="8">Muscle</tissue>
    </source>
</reference>
<accession>A0A5J5DJM7</accession>
<dbReference type="Proteomes" id="UP000327493">
    <property type="component" value="Chromosome 4"/>
</dbReference>
<keyword evidence="5" id="KW-0175">Coiled coil</keyword>
<dbReference type="InterPro" id="IPR001841">
    <property type="entry name" value="Znf_RING"/>
</dbReference>
<dbReference type="GO" id="GO:0016567">
    <property type="term" value="P:protein ubiquitination"/>
    <property type="evidence" value="ECO:0007669"/>
    <property type="project" value="TreeGrafter"/>
</dbReference>
<evidence type="ECO:0000256" key="2">
    <source>
        <dbReference type="ARBA" id="ARBA00022771"/>
    </source>
</evidence>
<dbReference type="GO" id="GO:0005634">
    <property type="term" value="C:nucleus"/>
    <property type="evidence" value="ECO:0007669"/>
    <property type="project" value="TreeGrafter"/>
</dbReference>
<dbReference type="PROSITE" id="PS50089">
    <property type="entry name" value="ZF_RING_2"/>
    <property type="match status" value="1"/>
</dbReference>
<evidence type="ECO:0000313" key="9">
    <source>
        <dbReference type="Proteomes" id="UP000327493"/>
    </source>
</evidence>
<feature type="coiled-coil region" evidence="5">
    <location>
        <begin position="342"/>
        <end position="411"/>
    </location>
</feature>
<dbReference type="GO" id="GO:0008270">
    <property type="term" value="F:zinc ion binding"/>
    <property type="evidence" value="ECO:0007669"/>
    <property type="project" value="UniProtKB-KW"/>
</dbReference>
<dbReference type="SUPFAM" id="SSF57850">
    <property type="entry name" value="RING/U-box"/>
    <property type="match status" value="1"/>
</dbReference>
<feature type="domain" description="RING-type" evidence="7">
    <location>
        <begin position="162"/>
        <end position="212"/>
    </location>
</feature>
<comment type="caution">
    <text evidence="8">The sequence shown here is derived from an EMBL/GenBank/DDBJ whole genome shotgun (WGS) entry which is preliminary data.</text>
</comment>
<feature type="region of interest" description="Disordered" evidence="6">
    <location>
        <begin position="455"/>
        <end position="504"/>
    </location>
</feature>
<dbReference type="GO" id="GO:0090734">
    <property type="term" value="C:site of DNA damage"/>
    <property type="evidence" value="ECO:0007669"/>
    <property type="project" value="TreeGrafter"/>
</dbReference>
<feature type="coiled-coil region" evidence="5">
    <location>
        <begin position="238"/>
        <end position="303"/>
    </location>
</feature>
<keyword evidence="3" id="KW-0862">Zinc</keyword>
<dbReference type="PANTHER" id="PTHR46569:SF1">
    <property type="entry name" value="E3 UBIQUITIN-PROTEIN LIGASE RFWD3-RELATED"/>
    <property type="match status" value="1"/>
</dbReference>
<evidence type="ECO:0000256" key="4">
    <source>
        <dbReference type="PROSITE-ProRule" id="PRU00175"/>
    </source>
</evidence>
<dbReference type="GO" id="GO:0061630">
    <property type="term" value="F:ubiquitin protein ligase activity"/>
    <property type="evidence" value="ECO:0007669"/>
    <property type="project" value="TreeGrafter"/>
</dbReference>
<keyword evidence="1" id="KW-0479">Metal-binding</keyword>